<dbReference type="InterPro" id="IPR011250">
    <property type="entry name" value="OMP/PagP_B-barrel"/>
</dbReference>
<proteinExistence type="predicted"/>
<evidence type="ECO:0000313" key="3">
    <source>
        <dbReference type="EMBL" id="TXC66801.1"/>
    </source>
</evidence>
<dbReference type="Gene3D" id="2.40.160.20">
    <property type="match status" value="1"/>
</dbReference>
<keyword evidence="2" id="KW-0732">Signal</keyword>
<organism evidence="3 4">
    <name type="scientific">Piscinibacter aquaticus</name>
    <dbReference type="NCBI Taxonomy" id="392597"/>
    <lineage>
        <taxon>Bacteria</taxon>
        <taxon>Pseudomonadati</taxon>
        <taxon>Pseudomonadota</taxon>
        <taxon>Betaproteobacteria</taxon>
        <taxon>Burkholderiales</taxon>
        <taxon>Sphaerotilaceae</taxon>
        <taxon>Piscinibacter</taxon>
    </lineage>
</organism>
<evidence type="ECO:0000256" key="2">
    <source>
        <dbReference type="SAM" id="SignalP"/>
    </source>
</evidence>
<keyword evidence="4" id="KW-1185">Reference proteome</keyword>
<dbReference type="PANTHER" id="PTHR36920:SF1">
    <property type="entry name" value="OUTER MEMBRANE PROTEIN W"/>
    <property type="match status" value="1"/>
</dbReference>
<feature type="chain" id="PRO_5022944064" evidence="2">
    <location>
        <begin position="28"/>
        <end position="217"/>
    </location>
</feature>
<dbReference type="InterPro" id="IPR005618">
    <property type="entry name" value="OMPW"/>
</dbReference>
<comment type="caution">
    <text evidence="3">The sequence shown here is derived from an EMBL/GenBank/DDBJ whole genome shotgun (WGS) entry which is preliminary data.</text>
</comment>
<accession>A0A5C6U444</accession>
<dbReference type="GO" id="GO:0009279">
    <property type="term" value="C:cell outer membrane"/>
    <property type="evidence" value="ECO:0007669"/>
    <property type="project" value="UniProtKB-SubCell"/>
</dbReference>
<dbReference type="SUPFAM" id="SSF56925">
    <property type="entry name" value="OMPA-like"/>
    <property type="match status" value="1"/>
</dbReference>
<evidence type="ECO:0000256" key="1">
    <source>
        <dbReference type="ARBA" id="ARBA00004442"/>
    </source>
</evidence>
<dbReference type="EMBL" id="VOPW01000001">
    <property type="protein sequence ID" value="TXC66801.1"/>
    <property type="molecule type" value="Genomic_DNA"/>
</dbReference>
<dbReference type="Pfam" id="PF03922">
    <property type="entry name" value="OmpW"/>
    <property type="match status" value="1"/>
</dbReference>
<sequence>MTIQTFQRAALSLAIAAGLAAPLLAQAQSFKAGDLLVRARVVNIDTANKDSIDAADITVSNKTIPEVDFTYFLSPNLAAELILTYPQKHKISANIPSLSVNGEIGSVKHLPPTLTMQYHFTDFGAVKPYLGAGLNYTRFSSVDLPQGTALGSLTIDKNSVGLALQAGVDYVIDGKWSLNLDVKKVQIRTDLKSGAAGNLGKIKIDPLLIGVGVGYKF</sequence>
<name>A0A5C6U444_9BURK</name>
<dbReference type="Proteomes" id="UP000321832">
    <property type="component" value="Unassembled WGS sequence"/>
</dbReference>
<reference evidence="3 4" key="1">
    <citation type="submission" date="2019-08" db="EMBL/GenBank/DDBJ databases">
        <authorList>
            <person name="Khan S.A."/>
            <person name="Jeon C.O."/>
            <person name="Jeong S.E."/>
        </authorList>
    </citation>
    <scope>NUCLEOTIDE SEQUENCE [LARGE SCALE GENOMIC DNA]</scope>
    <source>
        <strain evidence="4">IMCC1728</strain>
    </source>
</reference>
<comment type="subcellular location">
    <subcellularLocation>
        <location evidence="1">Cell outer membrane</location>
    </subcellularLocation>
</comment>
<feature type="signal peptide" evidence="2">
    <location>
        <begin position="1"/>
        <end position="27"/>
    </location>
</feature>
<gene>
    <name evidence="3" type="ORF">FSC37_16320</name>
</gene>
<protein>
    <submittedName>
        <fullName evidence="3">OmpW family protein</fullName>
    </submittedName>
</protein>
<evidence type="ECO:0000313" key="4">
    <source>
        <dbReference type="Proteomes" id="UP000321832"/>
    </source>
</evidence>
<dbReference type="GO" id="GO:0055085">
    <property type="term" value="P:transmembrane transport"/>
    <property type="evidence" value="ECO:0007669"/>
    <property type="project" value="TreeGrafter"/>
</dbReference>
<dbReference type="PANTHER" id="PTHR36920">
    <property type="match status" value="1"/>
</dbReference>
<dbReference type="AlphaFoldDB" id="A0A5C6U444"/>